<feature type="compositionally biased region" description="Polar residues" evidence="1">
    <location>
        <begin position="647"/>
        <end position="661"/>
    </location>
</feature>
<feature type="region of interest" description="Disordered" evidence="1">
    <location>
        <begin position="146"/>
        <end position="176"/>
    </location>
</feature>
<feature type="region of interest" description="Disordered" evidence="1">
    <location>
        <begin position="767"/>
        <end position="792"/>
    </location>
</feature>
<dbReference type="Pfam" id="PF03399">
    <property type="entry name" value="SAC3_GANP"/>
    <property type="match status" value="1"/>
</dbReference>
<dbReference type="PANTHER" id="PTHR12436">
    <property type="entry name" value="80 KDA MCM3-ASSOCIATED PROTEIN"/>
    <property type="match status" value="1"/>
</dbReference>
<comment type="caution">
    <text evidence="3">The sequence shown here is derived from an EMBL/GenBank/DDBJ whole genome shotgun (WGS) entry which is preliminary data.</text>
</comment>
<feature type="region of interest" description="Disordered" evidence="1">
    <location>
        <begin position="846"/>
        <end position="879"/>
    </location>
</feature>
<protein>
    <submittedName>
        <fullName evidence="3">Putative leucine permease transcriptional regulator</fullName>
    </submittedName>
</protein>
<feature type="region of interest" description="Disordered" evidence="1">
    <location>
        <begin position="113"/>
        <end position="134"/>
    </location>
</feature>
<feature type="region of interest" description="Disordered" evidence="1">
    <location>
        <begin position="1"/>
        <end position="20"/>
    </location>
</feature>
<feature type="region of interest" description="Disordered" evidence="1">
    <location>
        <begin position="1172"/>
        <end position="1211"/>
    </location>
</feature>
<evidence type="ECO:0000313" key="4">
    <source>
        <dbReference type="Proteomes" id="UP000285326"/>
    </source>
</evidence>
<dbReference type="EMBL" id="MCBS01025055">
    <property type="protein sequence ID" value="RKF71671.1"/>
    <property type="molecule type" value="Genomic_DNA"/>
</dbReference>
<feature type="compositionally biased region" description="Polar residues" evidence="1">
    <location>
        <begin position="147"/>
        <end position="169"/>
    </location>
</feature>
<dbReference type="InterPro" id="IPR045107">
    <property type="entry name" value="SAC3/GANP/THP3"/>
</dbReference>
<organism evidence="3 4">
    <name type="scientific">Golovinomyces cichoracearum</name>
    <dbReference type="NCBI Taxonomy" id="62708"/>
    <lineage>
        <taxon>Eukaryota</taxon>
        <taxon>Fungi</taxon>
        <taxon>Dikarya</taxon>
        <taxon>Ascomycota</taxon>
        <taxon>Pezizomycotina</taxon>
        <taxon>Leotiomycetes</taxon>
        <taxon>Erysiphales</taxon>
        <taxon>Erysiphaceae</taxon>
        <taxon>Golovinomyces</taxon>
    </lineage>
</organism>
<evidence type="ECO:0000313" key="3">
    <source>
        <dbReference type="EMBL" id="RKF71671.1"/>
    </source>
</evidence>
<proteinExistence type="predicted"/>
<gene>
    <name evidence="3" type="ORF">GcM1_250096</name>
</gene>
<dbReference type="GO" id="GO:0005737">
    <property type="term" value="C:cytoplasm"/>
    <property type="evidence" value="ECO:0007669"/>
    <property type="project" value="TreeGrafter"/>
</dbReference>
<feature type="compositionally biased region" description="Polar residues" evidence="1">
    <location>
        <begin position="846"/>
        <end position="866"/>
    </location>
</feature>
<feature type="compositionally biased region" description="Basic and acidic residues" evidence="1">
    <location>
        <begin position="1027"/>
        <end position="1046"/>
    </location>
</feature>
<accession>A0A420IAW8</accession>
<sequence length="1249" mass="141345">MSTSLFGTTNSTQNPFAVGKSKSAPPLSSFNFTQTPSTFGAPSGPISNVFSLKKVSSSPPVWPNAGSGNPGITGTAFPSLGAGPSSFNNTTLGGPLNLIQTSFEPHKISANTSNINSASKTKPSAQKNIFGAPTATNKIHLTRETCQDSTSESKSGSNLNSDSISNSVQKNDESSKTFAEKIQAQLLRDGISPPSLATLDYTKEPSDFIQAASELRLEFLKYRETVRASLIKANLLDDPNVPKKLKDAIDFKGTCNEMCPEYECLTRMVDRRYDKTERDINPDGSLAAQPNPEKMVKALARSAAGQDAPLPSDIRTAAALKRTVDYLFNTVLAERDLVSVHGFLWDRTRAVRRDFVFHSSMTPTELSDQVYCLERIIRFHAISLHHMSKDGIPAEGFSDQQEREQLSKSLLSLIHAYEDCRLQGVHCENEIEFKAYYILFNGEIPGIMETVQNWGWEVWENSEIIKIAVSLSESLQNTWDFHGPLFPVSTMEISQNAYSRFFSIVEDPSVSYTMACFAEVYFNKIRKAILRTILYSYRKQRGQTKDWTLEKLNKYLRFDNASEVEPFVELYGLHFSETDKEWCLSFESVSTIQDPHPLPKQPHSHYLVERKRGKNSLSEAINGSINEANISSSRIRSQSLFEPDSINGGQPASSQELLPKSDSQGLTKKIDYALTSYNFPFSKHNFTETDKSFPKLTTTPGIDSKPKFFNFMSNPVANIKDAPATSLPLSDQKFINQLQTPLESKSNFKPPQNTLIFEFPKPISMESPDPKNSFESLSQETSLSGDQARDSNIFPAENRSLTIKKNETFRSNFVHPSNKIPVNSHAVAFEVEENKIASVLLEPQQKPSKLVTESTSENSNGISLVKSSPADGNDFKLSSPSILNSTQEREIEEKKRYQGQSRLEKLIHWIFEGDDGLLEQFSEIQASRIIHDVFTNFMTNQLIKSQQEADKKARSMADQFRVKSLSVKYGYLWREQARRLRLKRKGREARQARLELAKYLKHKKDAISSSLVEDFRASTNLRRRQRDRNSMEAYDFNRENDTETKIKRQIHKRRRSERSLNSEYSSPDRQHASTSMNMHQNRSLLSDPSYLSGQSRMHLLPYHFGSDETKKSVSGVQSDYFRLKARGIETPIDSINYNTDSKLVDYGAHDTERVSYLKKGITKTWGDRADFKSTNKMQVNEAPNKDHNPESEPSNSEASEHIDFNTDKYRGKNMEDDSVLFERAKRIREQMDEGADWFRSQFERGDFEI</sequence>
<dbReference type="AlphaFoldDB" id="A0A420IAW8"/>
<name>A0A420IAW8_9PEZI</name>
<feature type="compositionally biased region" description="Polar residues" evidence="1">
    <location>
        <begin position="773"/>
        <end position="785"/>
    </location>
</feature>
<dbReference type="Gene3D" id="1.25.40.990">
    <property type="match status" value="1"/>
</dbReference>
<dbReference type="GO" id="GO:0006406">
    <property type="term" value="P:mRNA export from nucleus"/>
    <property type="evidence" value="ECO:0007669"/>
    <property type="project" value="TreeGrafter"/>
</dbReference>
<evidence type="ECO:0000256" key="1">
    <source>
        <dbReference type="SAM" id="MobiDB-lite"/>
    </source>
</evidence>
<dbReference type="Proteomes" id="UP000285326">
    <property type="component" value="Unassembled WGS sequence"/>
</dbReference>
<feature type="compositionally biased region" description="Low complexity" evidence="1">
    <location>
        <begin position="113"/>
        <end position="122"/>
    </location>
</feature>
<feature type="compositionally biased region" description="Polar residues" evidence="1">
    <location>
        <begin position="1"/>
        <end position="15"/>
    </location>
</feature>
<feature type="compositionally biased region" description="Basic residues" evidence="1">
    <location>
        <begin position="1047"/>
        <end position="1056"/>
    </location>
</feature>
<reference evidence="3 4" key="1">
    <citation type="journal article" date="2018" name="BMC Genomics">
        <title>Comparative genome analyses reveal sequence features reflecting distinct modes of host-adaptation between dicot and monocot powdery mildew.</title>
        <authorList>
            <person name="Wu Y."/>
            <person name="Ma X."/>
            <person name="Pan Z."/>
            <person name="Kale S.D."/>
            <person name="Song Y."/>
            <person name="King H."/>
            <person name="Zhang Q."/>
            <person name="Presley C."/>
            <person name="Deng X."/>
            <person name="Wei C.I."/>
            <person name="Xiao S."/>
        </authorList>
    </citation>
    <scope>NUCLEOTIDE SEQUENCE [LARGE SCALE GENOMIC DNA]</scope>
    <source>
        <strain evidence="3">UMSG1</strain>
    </source>
</reference>
<feature type="compositionally biased region" description="Basic and acidic residues" evidence="1">
    <location>
        <begin position="1198"/>
        <end position="1211"/>
    </location>
</feature>
<dbReference type="InterPro" id="IPR005062">
    <property type="entry name" value="SAC3/GANP/THP3_conserved"/>
</dbReference>
<dbReference type="PANTHER" id="PTHR12436:SF3">
    <property type="entry name" value="GERMINAL-CENTER ASSOCIATED NUCLEAR PROTEIN"/>
    <property type="match status" value="1"/>
</dbReference>
<feature type="region of interest" description="Disordered" evidence="1">
    <location>
        <begin position="1023"/>
        <end position="1079"/>
    </location>
</feature>
<dbReference type="GO" id="GO:0070390">
    <property type="term" value="C:transcription export complex 2"/>
    <property type="evidence" value="ECO:0007669"/>
    <property type="project" value="TreeGrafter"/>
</dbReference>
<feature type="region of interest" description="Disordered" evidence="1">
    <location>
        <begin position="57"/>
        <end position="77"/>
    </location>
</feature>
<feature type="domain" description="SAC3/GANP/THP3 conserved" evidence="2">
    <location>
        <begin position="258"/>
        <end position="576"/>
    </location>
</feature>
<evidence type="ECO:0000259" key="2">
    <source>
        <dbReference type="Pfam" id="PF03399"/>
    </source>
</evidence>
<feature type="region of interest" description="Disordered" evidence="1">
    <location>
        <begin position="641"/>
        <end position="661"/>
    </location>
</feature>